<proteinExistence type="predicted"/>
<keyword evidence="2" id="KW-1185">Reference proteome</keyword>
<protein>
    <submittedName>
        <fullName evidence="1">Uncharacterized protein</fullName>
    </submittedName>
</protein>
<dbReference type="OrthoDB" id="5828726at2759"/>
<evidence type="ECO:0000313" key="1">
    <source>
        <dbReference type="EMBL" id="GBP84420.1"/>
    </source>
</evidence>
<evidence type="ECO:0000313" key="2">
    <source>
        <dbReference type="Proteomes" id="UP000299102"/>
    </source>
</evidence>
<organism evidence="1 2">
    <name type="scientific">Eumeta variegata</name>
    <name type="common">Bagworm moth</name>
    <name type="synonym">Eumeta japonica</name>
    <dbReference type="NCBI Taxonomy" id="151549"/>
    <lineage>
        <taxon>Eukaryota</taxon>
        <taxon>Metazoa</taxon>
        <taxon>Ecdysozoa</taxon>
        <taxon>Arthropoda</taxon>
        <taxon>Hexapoda</taxon>
        <taxon>Insecta</taxon>
        <taxon>Pterygota</taxon>
        <taxon>Neoptera</taxon>
        <taxon>Endopterygota</taxon>
        <taxon>Lepidoptera</taxon>
        <taxon>Glossata</taxon>
        <taxon>Ditrysia</taxon>
        <taxon>Tineoidea</taxon>
        <taxon>Psychidae</taxon>
        <taxon>Oiketicinae</taxon>
        <taxon>Eumeta</taxon>
    </lineage>
</organism>
<gene>
    <name evidence="1" type="ORF">EVAR_47807_1</name>
</gene>
<comment type="caution">
    <text evidence="1">The sequence shown here is derived from an EMBL/GenBank/DDBJ whole genome shotgun (WGS) entry which is preliminary data.</text>
</comment>
<dbReference type="Proteomes" id="UP000299102">
    <property type="component" value="Unassembled WGS sequence"/>
</dbReference>
<accession>A0A4C1Z9P1</accession>
<dbReference type="AlphaFoldDB" id="A0A4C1Z9P1"/>
<sequence>MAQYNARNSAVLNCLRMMQCADSVLPDLSFSPRVPISHYCGAFVTNFTAAESHTSKPLEEWEKFWTDVRDILLKCYRNERIIILRDFSGYVGVQRDAYKKFLSKFGDERVNENEPIYLKSGAGESEVRKRLEVAVKSYGAPPG</sequence>
<dbReference type="EMBL" id="BGZK01001677">
    <property type="protein sequence ID" value="GBP84420.1"/>
    <property type="molecule type" value="Genomic_DNA"/>
</dbReference>
<reference evidence="1 2" key="1">
    <citation type="journal article" date="2019" name="Commun. Biol.">
        <title>The bagworm genome reveals a unique fibroin gene that provides high tensile strength.</title>
        <authorList>
            <person name="Kono N."/>
            <person name="Nakamura H."/>
            <person name="Ohtoshi R."/>
            <person name="Tomita M."/>
            <person name="Numata K."/>
            <person name="Arakawa K."/>
        </authorList>
    </citation>
    <scope>NUCLEOTIDE SEQUENCE [LARGE SCALE GENOMIC DNA]</scope>
</reference>
<name>A0A4C1Z9P1_EUMVA</name>